<feature type="transmembrane region" description="Helical" evidence="2">
    <location>
        <begin position="68"/>
        <end position="98"/>
    </location>
</feature>
<evidence type="ECO:0000313" key="3">
    <source>
        <dbReference type="EMBL" id="KAJ3261709.1"/>
    </source>
</evidence>
<feature type="region of interest" description="Disordered" evidence="1">
    <location>
        <begin position="397"/>
        <end position="422"/>
    </location>
</feature>
<dbReference type="GO" id="GO:0015098">
    <property type="term" value="F:molybdate ion transmembrane transporter activity"/>
    <property type="evidence" value="ECO:0007669"/>
    <property type="project" value="InterPro"/>
</dbReference>
<feature type="transmembrane region" description="Helical" evidence="2">
    <location>
        <begin position="146"/>
        <end position="164"/>
    </location>
</feature>
<dbReference type="Pfam" id="PF16983">
    <property type="entry name" value="MFS_MOT1"/>
    <property type="match status" value="2"/>
</dbReference>
<feature type="transmembrane region" description="Helical" evidence="2">
    <location>
        <begin position="170"/>
        <end position="189"/>
    </location>
</feature>
<dbReference type="EMBL" id="JADGKB010000004">
    <property type="protein sequence ID" value="KAJ3261709.1"/>
    <property type="molecule type" value="Genomic_DNA"/>
</dbReference>
<feature type="transmembrane region" description="Helical" evidence="2">
    <location>
        <begin position="288"/>
        <end position="307"/>
    </location>
</feature>
<dbReference type="PANTHER" id="PTHR31970:SF9">
    <property type="entry name" value="MOLYBDATE TRANSPORTER 2"/>
    <property type="match status" value="1"/>
</dbReference>
<reference evidence="3" key="1">
    <citation type="submission" date="2020-05" db="EMBL/GenBank/DDBJ databases">
        <title>Phylogenomic resolution of chytrid fungi.</title>
        <authorList>
            <person name="Stajich J.E."/>
            <person name="Amses K."/>
            <person name="Simmons R."/>
            <person name="Seto K."/>
            <person name="Myers J."/>
            <person name="Bonds A."/>
            <person name="Quandt C.A."/>
            <person name="Barry K."/>
            <person name="Liu P."/>
            <person name="Grigoriev I."/>
            <person name="Longcore J.E."/>
            <person name="James T.Y."/>
        </authorList>
    </citation>
    <scope>NUCLEOTIDE SEQUENCE</scope>
    <source>
        <strain evidence="3">PLAUS21</strain>
    </source>
</reference>
<feature type="transmembrane region" description="Helical" evidence="2">
    <location>
        <begin position="246"/>
        <end position="268"/>
    </location>
</feature>
<name>A0AAD5UM71_9FUNG</name>
<keyword evidence="2" id="KW-0472">Membrane</keyword>
<dbReference type="InterPro" id="IPR031563">
    <property type="entry name" value="MOT1/MOT2"/>
</dbReference>
<protein>
    <recommendedName>
        <fullName evidence="5">Sulfate transporter</fullName>
    </recommendedName>
</protein>
<feature type="transmembrane region" description="Helical" evidence="2">
    <location>
        <begin position="319"/>
        <end position="346"/>
    </location>
</feature>
<evidence type="ECO:0000313" key="4">
    <source>
        <dbReference type="Proteomes" id="UP001210925"/>
    </source>
</evidence>
<evidence type="ECO:0000256" key="2">
    <source>
        <dbReference type="SAM" id="Phobius"/>
    </source>
</evidence>
<proteinExistence type="predicted"/>
<accession>A0AAD5UM71</accession>
<organism evidence="3 4">
    <name type="scientific">Boothiomyces macroporosus</name>
    <dbReference type="NCBI Taxonomy" id="261099"/>
    <lineage>
        <taxon>Eukaryota</taxon>
        <taxon>Fungi</taxon>
        <taxon>Fungi incertae sedis</taxon>
        <taxon>Chytridiomycota</taxon>
        <taxon>Chytridiomycota incertae sedis</taxon>
        <taxon>Chytridiomycetes</taxon>
        <taxon>Rhizophydiales</taxon>
        <taxon>Terramycetaceae</taxon>
        <taxon>Boothiomyces</taxon>
    </lineage>
</organism>
<gene>
    <name evidence="3" type="ORF">HK103_004660</name>
</gene>
<keyword evidence="2" id="KW-1133">Transmembrane helix</keyword>
<evidence type="ECO:0000256" key="1">
    <source>
        <dbReference type="SAM" id="MobiDB-lite"/>
    </source>
</evidence>
<dbReference type="AlphaFoldDB" id="A0AAD5UM71"/>
<dbReference type="Proteomes" id="UP001210925">
    <property type="component" value="Unassembled WGS sequence"/>
</dbReference>
<evidence type="ECO:0008006" key="5">
    <source>
        <dbReference type="Google" id="ProtNLM"/>
    </source>
</evidence>
<feature type="transmembrane region" description="Helical" evidence="2">
    <location>
        <begin position="36"/>
        <end position="56"/>
    </location>
</feature>
<comment type="caution">
    <text evidence="3">The sequence shown here is derived from an EMBL/GenBank/DDBJ whole genome shotgun (WGS) entry which is preliminary data.</text>
</comment>
<keyword evidence="2" id="KW-0812">Transmembrane</keyword>
<keyword evidence="4" id="KW-1185">Reference proteome</keyword>
<sequence length="422" mass="44574">MDYLRKRSTLAEFSGAFGDMGTLLPILVALTQHDQISLSASLLFGGIFNIVSGLYFDIPISVQPMKSIAAIALLGNLSMGEIASAGLLVSSICVLLSITGGIKYLNSLIPLYLVRGIQLGTALSLISKGISQIKESNQWYFLHQGWTDNFVLAILASLFVISTWKLKQTPTALVLFLLGIVISIAKSGVSVPPGISFITPFAPTAAEFASGAWRAGLGQLPLTLLNSVIATAALADDLFPEKARPVASVTVVSMGVGLMNLICVWFGSMSWCLGSGGLGAQYRFGARSGLSVVFLGVLKMIAGIFFGKSLVGVFKGIPNSIVGVMLVVAGMQLALVTADLGSFATISKRNDAYFVMILTGVVVLGFANDGIGFVAGAVAALVFHYTNRWYDREAGFDPETNREGTEIEEPQSSATIAEVPLK</sequence>
<feature type="transmembrane region" description="Helical" evidence="2">
    <location>
        <begin position="352"/>
        <end position="383"/>
    </location>
</feature>
<dbReference type="PANTHER" id="PTHR31970">
    <property type="match status" value="1"/>
</dbReference>